<dbReference type="InterPro" id="IPR046341">
    <property type="entry name" value="SET_dom_sf"/>
</dbReference>
<evidence type="ECO:0000313" key="7">
    <source>
        <dbReference type="WBParaSite" id="ACAC_0000244001-mRNA-1"/>
    </source>
</evidence>
<proteinExistence type="predicted"/>
<dbReference type="STRING" id="6313.A0A0K0CXV6"/>
<dbReference type="GO" id="GO:0031507">
    <property type="term" value="P:heterochromatin formation"/>
    <property type="evidence" value="ECO:0007669"/>
    <property type="project" value="TreeGrafter"/>
</dbReference>
<reference evidence="6" key="1">
    <citation type="submission" date="2012-09" db="EMBL/GenBank/DDBJ databases">
        <authorList>
            <person name="Martin A.A."/>
        </authorList>
    </citation>
    <scope>NUCLEOTIDE SEQUENCE</scope>
</reference>
<evidence type="ECO:0000256" key="3">
    <source>
        <dbReference type="ARBA" id="ARBA00023163"/>
    </source>
</evidence>
<dbReference type="GO" id="GO:0140951">
    <property type="term" value="F:histone H3K27 trimethyltransferase activity"/>
    <property type="evidence" value="ECO:0007669"/>
    <property type="project" value="UniProtKB-EC"/>
</dbReference>
<dbReference type="PANTHER" id="PTHR45747">
    <property type="entry name" value="HISTONE-LYSINE N-METHYLTRANSFERASE E(Z)"/>
    <property type="match status" value="1"/>
</dbReference>
<dbReference type="Pfam" id="PF18264">
    <property type="entry name" value="preSET_CXC"/>
    <property type="match status" value="1"/>
</dbReference>
<accession>A0A0K0CXV6</accession>
<reference evidence="7" key="2">
    <citation type="submission" date="2017-02" db="UniProtKB">
        <authorList>
            <consortium name="WormBaseParasite"/>
        </authorList>
    </citation>
    <scope>IDENTIFICATION</scope>
</reference>
<dbReference type="SUPFAM" id="SSF82199">
    <property type="entry name" value="SET domain"/>
    <property type="match status" value="1"/>
</dbReference>
<evidence type="ECO:0000256" key="4">
    <source>
        <dbReference type="SAM" id="MobiDB-lite"/>
    </source>
</evidence>
<dbReference type="GO" id="GO:0003682">
    <property type="term" value="F:chromatin binding"/>
    <property type="evidence" value="ECO:0007669"/>
    <property type="project" value="TreeGrafter"/>
</dbReference>
<name>A0A0K0CXV6_ANGCA</name>
<dbReference type="Gene3D" id="2.170.270.10">
    <property type="entry name" value="SET domain"/>
    <property type="match status" value="1"/>
</dbReference>
<dbReference type="InterPro" id="IPR041355">
    <property type="entry name" value="Pre-SET_CXC"/>
</dbReference>
<protein>
    <recommendedName>
        <fullName evidence="1">[histone H3]-lysine(27) N-trimethyltransferase</fullName>
        <ecNumber evidence="1">2.1.1.356</ecNumber>
    </recommendedName>
</protein>
<feature type="region of interest" description="Disordered" evidence="4">
    <location>
        <begin position="92"/>
        <end position="111"/>
    </location>
</feature>
<feature type="domain" description="Pre-SET CXC" evidence="5">
    <location>
        <begin position="13"/>
        <end position="38"/>
    </location>
</feature>
<dbReference type="WBParaSite" id="ACAC_0000244001-mRNA-1">
    <property type="protein sequence ID" value="ACAC_0000244001-mRNA-1"/>
    <property type="gene ID" value="ACAC_0000244001"/>
</dbReference>
<keyword evidence="6" id="KW-1185">Reference proteome</keyword>
<dbReference type="EC" id="2.1.1.356" evidence="1"/>
<evidence type="ECO:0000313" key="6">
    <source>
        <dbReference type="Proteomes" id="UP000035642"/>
    </source>
</evidence>
<dbReference type="PANTHER" id="PTHR45747:SF4">
    <property type="entry name" value="HISTONE-LYSINE N-METHYLTRANSFERASE E(Z)"/>
    <property type="match status" value="1"/>
</dbReference>
<dbReference type="AlphaFoldDB" id="A0A0K0CXV6"/>
<keyword evidence="3" id="KW-0804">Transcription</keyword>
<organism evidence="6 7">
    <name type="scientific">Angiostrongylus cantonensis</name>
    <name type="common">Rat lungworm</name>
    <dbReference type="NCBI Taxonomy" id="6313"/>
    <lineage>
        <taxon>Eukaryota</taxon>
        <taxon>Metazoa</taxon>
        <taxon>Ecdysozoa</taxon>
        <taxon>Nematoda</taxon>
        <taxon>Chromadorea</taxon>
        <taxon>Rhabditida</taxon>
        <taxon>Rhabditina</taxon>
        <taxon>Rhabditomorpha</taxon>
        <taxon>Strongyloidea</taxon>
        <taxon>Metastrongylidae</taxon>
        <taxon>Angiostrongylus</taxon>
    </lineage>
</organism>
<dbReference type="GO" id="GO:0005634">
    <property type="term" value="C:nucleus"/>
    <property type="evidence" value="ECO:0007669"/>
    <property type="project" value="TreeGrafter"/>
</dbReference>
<dbReference type="Proteomes" id="UP000035642">
    <property type="component" value="Unassembled WGS sequence"/>
</dbReference>
<evidence type="ECO:0000259" key="5">
    <source>
        <dbReference type="Pfam" id="PF18264"/>
    </source>
</evidence>
<dbReference type="InterPro" id="IPR045318">
    <property type="entry name" value="EZH1/2-like"/>
</dbReference>
<sequence>MFFLTIHTLTTGNCRTKQCQCYFARWECDPDLCKSCKCGEYCFVFPYLILLSKGDLIAEYTGEVISKWESERRGLIYDKFCTSYIFAWETPPGRCTRYTSQPDNRDASQPR</sequence>
<evidence type="ECO:0000256" key="2">
    <source>
        <dbReference type="ARBA" id="ARBA00023015"/>
    </source>
</evidence>
<evidence type="ECO:0000256" key="1">
    <source>
        <dbReference type="ARBA" id="ARBA00012186"/>
    </source>
</evidence>
<keyword evidence="2" id="KW-0805">Transcription regulation</keyword>